<evidence type="ECO:0000256" key="4">
    <source>
        <dbReference type="ARBA" id="ARBA00013078"/>
    </source>
</evidence>
<dbReference type="Gene3D" id="1.10.150.240">
    <property type="entry name" value="Putative phosphatase, domain 2"/>
    <property type="match status" value="1"/>
</dbReference>
<comment type="catalytic activity">
    <reaction evidence="1">
        <text>2-phosphoglycolate + H2O = glycolate + phosphate</text>
        <dbReference type="Rhea" id="RHEA:14369"/>
        <dbReference type="ChEBI" id="CHEBI:15377"/>
        <dbReference type="ChEBI" id="CHEBI:29805"/>
        <dbReference type="ChEBI" id="CHEBI:43474"/>
        <dbReference type="ChEBI" id="CHEBI:58033"/>
        <dbReference type="EC" id="3.1.3.18"/>
    </reaction>
</comment>
<dbReference type="Gene3D" id="3.40.50.1000">
    <property type="entry name" value="HAD superfamily/HAD-like"/>
    <property type="match status" value="1"/>
</dbReference>
<dbReference type="GO" id="GO:0006281">
    <property type="term" value="P:DNA repair"/>
    <property type="evidence" value="ECO:0007669"/>
    <property type="project" value="TreeGrafter"/>
</dbReference>
<dbReference type="SUPFAM" id="SSF56784">
    <property type="entry name" value="HAD-like"/>
    <property type="match status" value="1"/>
</dbReference>
<dbReference type="EMBL" id="VGLS01000177">
    <property type="protein sequence ID" value="MBM3223652.1"/>
    <property type="molecule type" value="Genomic_DNA"/>
</dbReference>
<accession>A0A937VZ52</accession>
<sequence length="224" mass="24325">MLPPFEAILFDYDGTLAVLNLDFAAMRQDLLAFTVAQGIAQEALQGFDILEMLERATEMLHLRQPEHANRYAREAAQMLQDMEVEAAYSSGLLPGIADLLETLRQERIGVGIVTRNCDAAVRVTFPHIDAYCQAFVPRDRVTQVKPHPAHLQTALDCLGIPPSRALMVGDGAMDIQAGKALGMFSIGVLSGNSPEAKLLAQGADLVLSSAADLLPYITQLQRPV</sequence>
<gene>
    <name evidence="5" type="ORF">FJZ47_07625</name>
</gene>
<dbReference type="InterPro" id="IPR023214">
    <property type="entry name" value="HAD_sf"/>
</dbReference>
<dbReference type="Proteomes" id="UP000712673">
    <property type="component" value="Unassembled WGS sequence"/>
</dbReference>
<dbReference type="InterPro" id="IPR041492">
    <property type="entry name" value="HAD_2"/>
</dbReference>
<dbReference type="SFLD" id="SFLDS00003">
    <property type="entry name" value="Haloacid_Dehalogenase"/>
    <property type="match status" value="1"/>
</dbReference>
<dbReference type="NCBIfam" id="TIGR01549">
    <property type="entry name" value="HAD-SF-IA-v1"/>
    <property type="match status" value="2"/>
</dbReference>
<reference evidence="5" key="1">
    <citation type="submission" date="2019-03" db="EMBL/GenBank/DDBJ databases">
        <title>Lake Tanganyika Metagenome-Assembled Genomes (MAGs).</title>
        <authorList>
            <person name="Tran P."/>
        </authorList>
    </citation>
    <scope>NUCLEOTIDE SEQUENCE</scope>
    <source>
        <strain evidence="5">K_DeepCast_65m_m2_066</strain>
    </source>
</reference>
<comment type="pathway">
    <text evidence="2">Organic acid metabolism; glycolate biosynthesis; glycolate from 2-phosphoglycolate: step 1/1.</text>
</comment>
<dbReference type="SFLD" id="SFLDG01129">
    <property type="entry name" value="C1.5:_HAD__Beta-PGM__Phosphata"/>
    <property type="match status" value="1"/>
</dbReference>
<protein>
    <recommendedName>
        <fullName evidence="4">phosphoglycolate phosphatase</fullName>
        <ecNumber evidence="4">3.1.3.18</ecNumber>
    </recommendedName>
</protein>
<comment type="caution">
    <text evidence="5">The sequence shown here is derived from an EMBL/GenBank/DDBJ whole genome shotgun (WGS) entry which is preliminary data.</text>
</comment>
<evidence type="ECO:0000256" key="2">
    <source>
        <dbReference type="ARBA" id="ARBA00004818"/>
    </source>
</evidence>
<dbReference type="PANTHER" id="PTHR43434">
    <property type="entry name" value="PHOSPHOGLYCOLATE PHOSPHATASE"/>
    <property type="match status" value="1"/>
</dbReference>
<proteinExistence type="inferred from homology"/>
<name>A0A937VZ52_UNCTE</name>
<dbReference type="InterPro" id="IPR036412">
    <property type="entry name" value="HAD-like_sf"/>
</dbReference>
<dbReference type="GO" id="GO:0008967">
    <property type="term" value="F:phosphoglycolate phosphatase activity"/>
    <property type="evidence" value="ECO:0007669"/>
    <property type="project" value="UniProtKB-EC"/>
</dbReference>
<dbReference type="NCBIfam" id="TIGR01509">
    <property type="entry name" value="HAD-SF-IA-v3"/>
    <property type="match status" value="1"/>
</dbReference>
<dbReference type="GO" id="GO:0005829">
    <property type="term" value="C:cytosol"/>
    <property type="evidence" value="ECO:0007669"/>
    <property type="project" value="TreeGrafter"/>
</dbReference>
<dbReference type="InterPro" id="IPR006439">
    <property type="entry name" value="HAD-SF_hydro_IA"/>
</dbReference>
<evidence type="ECO:0000256" key="1">
    <source>
        <dbReference type="ARBA" id="ARBA00000830"/>
    </source>
</evidence>
<evidence type="ECO:0000256" key="3">
    <source>
        <dbReference type="ARBA" id="ARBA00006171"/>
    </source>
</evidence>
<dbReference type="InterPro" id="IPR023198">
    <property type="entry name" value="PGP-like_dom2"/>
</dbReference>
<dbReference type="AlphaFoldDB" id="A0A937VZ52"/>
<keyword evidence="5" id="KW-0378">Hydrolase</keyword>
<comment type="similarity">
    <text evidence="3">Belongs to the HAD-like hydrolase superfamily. CbbY/CbbZ/Gph/YieH family.</text>
</comment>
<organism evidence="5 6">
    <name type="scientific">Tectimicrobiota bacterium</name>
    <dbReference type="NCBI Taxonomy" id="2528274"/>
    <lineage>
        <taxon>Bacteria</taxon>
        <taxon>Pseudomonadati</taxon>
        <taxon>Nitrospinota/Tectimicrobiota group</taxon>
        <taxon>Candidatus Tectimicrobiota</taxon>
    </lineage>
</organism>
<dbReference type="Pfam" id="PF13419">
    <property type="entry name" value="HAD_2"/>
    <property type="match status" value="1"/>
</dbReference>
<dbReference type="PANTHER" id="PTHR43434:SF1">
    <property type="entry name" value="PHOSPHOGLYCOLATE PHOSPHATASE"/>
    <property type="match status" value="1"/>
</dbReference>
<evidence type="ECO:0000313" key="5">
    <source>
        <dbReference type="EMBL" id="MBM3223652.1"/>
    </source>
</evidence>
<dbReference type="EC" id="3.1.3.18" evidence="4"/>
<dbReference type="InterPro" id="IPR050155">
    <property type="entry name" value="HAD-like_hydrolase_sf"/>
</dbReference>
<evidence type="ECO:0000313" key="6">
    <source>
        <dbReference type="Proteomes" id="UP000712673"/>
    </source>
</evidence>